<gene>
    <name evidence="2" type="ORF">SDC9_109990</name>
</gene>
<proteinExistence type="predicted"/>
<evidence type="ECO:0000256" key="1">
    <source>
        <dbReference type="SAM" id="MobiDB-lite"/>
    </source>
</evidence>
<organism evidence="2">
    <name type="scientific">bioreactor metagenome</name>
    <dbReference type="NCBI Taxonomy" id="1076179"/>
    <lineage>
        <taxon>unclassified sequences</taxon>
        <taxon>metagenomes</taxon>
        <taxon>ecological metagenomes</taxon>
    </lineage>
</organism>
<feature type="region of interest" description="Disordered" evidence="1">
    <location>
        <begin position="78"/>
        <end position="103"/>
    </location>
</feature>
<dbReference type="EMBL" id="VSSQ01019225">
    <property type="protein sequence ID" value="MPM63110.1"/>
    <property type="molecule type" value="Genomic_DNA"/>
</dbReference>
<comment type="caution">
    <text evidence="2">The sequence shown here is derived from an EMBL/GenBank/DDBJ whole genome shotgun (WGS) entry which is preliminary data.</text>
</comment>
<name>A0A645BCC1_9ZZZZ</name>
<accession>A0A645BCC1</accession>
<reference evidence="2" key="1">
    <citation type="submission" date="2019-08" db="EMBL/GenBank/DDBJ databases">
        <authorList>
            <person name="Kucharzyk K."/>
            <person name="Murdoch R.W."/>
            <person name="Higgins S."/>
            <person name="Loffler F."/>
        </authorList>
    </citation>
    <scope>NUCLEOTIDE SEQUENCE</scope>
</reference>
<dbReference type="AlphaFoldDB" id="A0A645BCC1"/>
<protein>
    <submittedName>
        <fullName evidence="2">Uncharacterized protein</fullName>
    </submittedName>
</protein>
<evidence type="ECO:0000313" key="2">
    <source>
        <dbReference type="EMBL" id="MPM63110.1"/>
    </source>
</evidence>
<sequence>MTICRYCMAEVSEREIEAEDGCCPECGAIIAAGAGYLGQDDELEDDFDNLEEDENFEFDDEDEDGDFNEFDDDAFFEEEDDSEFSEFAGELEEEESDDDDDDF</sequence>